<organism evidence="11 12">
    <name type="scientific">Allokutzneria multivorans</name>
    <dbReference type="NCBI Taxonomy" id="1142134"/>
    <lineage>
        <taxon>Bacteria</taxon>
        <taxon>Bacillati</taxon>
        <taxon>Actinomycetota</taxon>
        <taxon>Actinomycetes</taxon>
        <taxon>Pseudonocardiales</taxon>
        <taxon>Pseudonocardiaceae</taxon>
        <taxon>Allokutzneria</taxon>
    </lineage>
</organism>
<dbReference type="Gene3D" id="1.20.1250.20">
    <property type="entry name" value="MFS general substrate transporter like domains"/>
    <property type="match status" value="1"/>
</dbReference>
<evidence type="ECO:0000256" key="3">
    <source>
        <dbReference type="ARBA" id="ARBA00022475"/>
    </source>
</evidence>
<evidence type="ECO:0000313" key="11">
    <source>
        <dbReference type="EMBL" id="GAA3996222.1"/>
    </source>
</evidence>
<dbReference type="InterPro" id="IPR005829">
    <property type="entry name" value="Sugar_transporter_CS"/>
</dbReference>
<feature type="transmembrane region" description="Helical" evidence="9">
    <location>
        <begin position="137"/>
        <end position="157"/>
    </location>
</feature>
<feature type="transmembrane region" description="Helical" evidence="9">
    <location>
        <begin position="245"/>
        <end position="266"/>
    </location>
</feature>
<reference evidence="12" key="1">
    <citation type="journal article" date="2019" name="Int. J. Syst. Evol. Microbiol.">
        <title>The Global Catalogue of Microorganisms (GCM) 10K type strain sequencing project: providing services to taxonomists for standard genome sequencing and annotation.</title>
        <authorList>
            <consortium name="The Broad Institute Genomics Platform"/>
            <consortium name="The Broad Institute Genome Sequencing Center for Infectious Disease"/>
            <person name="Wu L."/>
            <person name="Ma J."/>
        </authorList>
    </citation>
    <scope>NUCLEOTIDE SEQUENCE [LARGE SCALE GENOMIC DNA]</scope>
    <source>
        <strain evidence="12">JCM 17342</strain>
    </source>
</reference>
<keyword evidence="12" id="KW-1185">Reference proteome</keyword>
<name>A0ABP7REB1_9PSEU</name>
<dbReference type="PROSITE" id="PS00216">
    <property type="entry name" value="SUGAR_TRANSPORT_1"/>
    <property type="match status" value="1"/>
</dbReference>
<dbReference type="InterPro" id="IPR036259">
    <property type="entry name" value="MFS_trans_sf"/>
</dbReference>
<evidence type="ECO:0000256" key="7">
    <source>
        <dbReference type="ARBA" id="ARBA00038075"/>
    </source>
</evidence>
<evidence type="ECO:0000259" key="10">
    <source>
        <dbReference type="PROSITE" id="PS50850"/>
    </source>
</evidence>
<feature type="transmembrane region" description="Helical" evidence="9">
    <location>
        <begin position="301"/>
        <end position="324"/>
    </location>
</feature>
<dbReference type="Pfam" id="PF07690">
    <property type="entry name" value="MFS_1"/>
    <property type="match status" value="2"/>
</dbReference>
<proteinExistence type="inferred from homology"/>
<feature type="domain" description="Major facilitator superfamily (MFS) profile" evidence="10">
    <location>
        <begin position="1"/>
        <end position="390"/>
    </location>
</feature>
<dbReference type="Proteomes" id="UP001501747">
    <property type="component" value="Unassembled WGS sequence"/>
</dbReference>
<dbReference type="PANTHER" id="PTHR23513:SF9">
    <property type="entry name" value="ENTEROBACTIN EXPORTER ENTS"/>
    <property type="match status" value="1"/>
</dbReference>
<feature type="transmembrane region" description="Helical" evidence="9">
    <location>
        <begin position="70"/>
        <end position="88"/>
    </location>
</feature>
<feature type="transmembrane region" description="Helical" evidence="9">
    <location>
        <begin position="336"/>
        <end position="359"/>
    </location>
</feature>
<keyword evidence="4 9" id="KW-0812">Transmembrane</keyword>
<dbReference type="InterPro" id="IPR020846">
    <property type="entry name" value="MFS_dom"/>
</dbReference>
<keyword evidence="2" id="KW-0813">Transport</keyword>
<dbReference type="InterPro" id="IPR011701">
    <property type="entry name" value="MFS"/>
</dbReference>
<feature type="transmembrane region" description="Helical" evidence="9">
    <location>
        <begin position="163"/>
        <end position="190"/>
    </location>
</feature>
<keyword evidence="5 9" id="KW-1133">Transmembrane helix</keyword>
<sequence>MVLFLGAETLSLLGNSIAGMALPWLLLTRTGDAAAAGVVTAATGIPMLVAAIAGGVVIDRIGRRRISVGADLASAACVAALPVVDVVFGLDIGWFIALGIAGAIFDIPGMTARETLLPDVAKATGMTLERLSGLRQAMVGTTLIAGPALGALVLTWLDSATALWVTAATSAAAALLTWLLPATLGTATPSEKQHWTKDLKVAATVLRSEPVLIMLTALAAASVLVMAPLQMLLLPAHFIATGGSAGQLGPVIMASALGMIGGNLVYAAVGARLSRRGWLTASLVASVGAIAWLAALPGYWWLVAASAVLGVVSGPMQPLMVVLTSERVPEDARGRVFGVQNAALLSATPVGTFAGGWLISGLGVHTTGTLITVVWAVLAVGVLLLPGMRRMEEVRVGADHR</sequence>
<evidence type="ECO:0000256" key="9">
    <source>
        <dbReference type="SAM" id="Phobius"/>
    </source>
</evidence>
<protein>
    <recommendedName>
        <fullName evidence="8">Multidrug efflux pump Tap</fullName>
    </recommendedName>
</protein>
<evidence type="ECO:0000256" key="6">
    <source>
        <dbReference type="ARBA" id="ARBA00023136"/>
    </source>
</evidence>
<evidence type="ECO:0000256" key="2">
    <source>
        <dbReference type="ARBA" id="ARBA00022448"/>
    </source>
</evidence>
<comment type="similarity">
    <text evidence="7">Belongs to the major facilitator superfamily. Drug:H(+) antiporter-3 (DHA3) (TC 2.A.1.21) family.</text>
</comment>
<dbReference type="SUPFAM" id="SSF103473">
    <property type="entry name" value="MFS general substrate transporter"/>
    <property type="match status" value="1"/>
</dbReference>
<comment type="caution">
    <text evidence="11">The sequence shown here is derived from an EMBL/GenBank/DDBJ whole genome shotgun (WGS) entry which is preliminary data.</text>
</comment>
<dbReference type="EMBL" id="BAABAL010000005">
    <property type="protein sequence ID" value="GAA3996222.1"/>
    <property type="molecule type" value="Genomic_DNA"/>
</dbReference>
<feature type="transmembrane region" description="Helical" evidence="9">
    <location>
        <begin position="365"/>
        <end position="385"/>
    </location>
</feature>
<feature type="transmembrane region" description="Helical" evidence="9">
    <location>
        <begin position="211"/>
        <end position="233"/>
    </location>
</feature>
<keyword evidence="6 9" id="KW-0472">Membrane</keyword>
<keyword evidence="3" id="KW-1003">Cell membrane</keyword>
<evidence type="ECO:0000256" key="8">
    <source>
        <dbReference type="ARBA" id="ARBA00040914"/>
    </source>
</evidence>
<feature type="transmembrane region" description="Helical" evidence="9">
    <location>
        <begin position="278"/>
        <end position="295"/>
    </location>
</feature>
<evidence type="ECO:0000256" key="4">
    <source>
        <dbReference type="ARBA" id="ARBA00022692"/>
    </source>
</evidence>
<dbReference type="PROSITE" id="PS50850">
    <property type="entry name" value="MFS"/>
    <property type="match status" value="1"/>
</dbReference>
<dbReference type="PANTHER" id="PTHR23513">
    <property type="entry name" value="INTEGRAL MEMBRANE EFFLUX PROTEIN-RELATED"/>
    <property type="match status" value="1"/>
</dbReference>
<evidence type="ECO:0000256" key="1">
    <source>
        <dbReference type="ARBA" id="ARBA00004429"/>
    </source>
</evidence>
<evidence type="ECO:0000313" key="12">
    <source>
        <dbReference type="Proteomes" id="UP001501747"/>
    </source>
</evidence>
<feature type="transmembrane region" description="Helical" evidence="9">
    <location>
        <begin position="34"/>
        <end position="58"/>
    </location>
</feature>
<accession>A0ABP7REB1</accession>
<feature type="transmembrane region" description="Helical" evidence="9">
    <location>
        <begin position="94"/>
        <end position="116"/>
    </location>
</feature>
<comment type="subcellular location">
    <subcellularLocation>
        <location evidence="1">Cell inner membrane</location>
        <topology evidence="1">Multi-pass membrane protein</topology>
    </subcellularLocation>
</comment>
<dbReference type="CDD" id="cd06173">
    <property type="entry name" value="MFS_MefA_like"/>
    <property type="match status" value="1"/>
</dbReference>
<gene>
    <name evidence="11" type="ORF">GCM10022247_15220</name>
</gene>
<evidence type="ECO:0000256" key="5">
    <source>
        <dbReference type="ARBA" id="ARBA00022989"/>
    </source>
</evidence>